<dbReference type="Proteomes" id="UP000782312">
    <property type="component" value="Unassembled WGS sequence"/>
</dbReference>
<proteinExistence type="predicted"/>
<comment type="caution">
    <text evidence="1">The sequence shown here is derived from an EMBL/GenBank/DDBJ whole genome shotgun (WGS) entry which is preliminary data.</text>
</comment>
<evidence type="ECO:0000313" key="1">
    <source>
        <dbReference type="EMBL" id="MBI3128819.1"/>
    </source>
</evidence>
<accession>A0A932HZX1</accession>
<gene>
    <name evidence="1" type="ORF">HYZ11_14535</name>
</gene>
<reference evidence="1" key="1">
    <citation type="submission" date="2020-07" db="EMBL/GenBank/DDBJ databases">
        <title>Huge and variable diversity of episymbiotic CPR bacteria and DPANN archaea in groundwater ecosystems.</title>
        <authorList>
            <person name="He C.Y."/>
            <person name="Keren R."/>
            <person name="Whittaker M."/>
            <person name="Farag I.F."/>
            <person name="Doudna J."/>
            <person name="Cate J.H.D."/>
            <person name="Banfield J.F."/>
        </authorList>
    </citation>
    <scope>NUCLEOTIDE SEQUENCE</scope>
    <source>
        <strain evidence="1">NC_groundwater_763_Ag_S-0.2um_68_21</strain>
    </source>
</reference>
<name>A0A932HZX1_UNCTE</name>
<sequence length="62" mass="6573">MAIQCWMCSEILVEGKELASARTEVPKGRSIPVLSGCCPDCMGIVTEGALRSMSARNELTAA</sequence>
<dbReference type="AlphaFoldDB" id="A0A932HZX1"/>
<dbReference type="EMBL" id="JACPUR010000035">
    <property type="protein sequence ID" value="MBI3128819.1"/>
    <property type="molecule type" value="Genomic_DNA"/>
</dbReference>
<evidence type="ECO:0000313" key="2">
    <source>
        <dbReference type="Proteomes" id="UP000782312"/>
    </source>
</evidence>
<organism evidence="1 2">
    <name type="scientific">Tectimicrobiota bacterium</name>
    <dbReference type="NCBI Taxonomy" id="2528274"/>
    <lineage>
        <taxon>Bacteria</taxon>
        <taxon>Pseudomonadati</taxon>
        <taxon>Nitrospinota/Tectimicrobiota group</taxon>
        <taxon>Candidatus Tectimicrobiota</taxon>
    </lineage>
</organism>
<protein>
    <submittedName>
        <fullName evidence="1">Uncharacterized protein</fullName>
    </submittedName>
</protein>